<dbReference type="InterPro" id="IPR036871">
    <property type="entry name" value="PX_dom_sf"/>
</dbReference>
<evidence type="ECO:0000259" key="2">
    <source>
        <dbReference type="PROSITE" id="PS50195"/>
    </source>
</evidence>
<dbReference type="PANTHER" id="PTHR15706:SF27">
    <property type="entry name" value="PX DOMAIN-CONTAINING PROTEIN"/>
    <property type="match status" value="1"/>
</dbReference>
<dbReference type="PANTHER" id="PTHR15706">
    <property type="entry name" value="SH3 MULTIPLE DOMAIN"/>
    <property type="match status" value="1"/>
</dbReference>
<dbReference type="AlphaFoldDB" id="A0AAU9VZ98"/>
<proteinExistence type="predicted"/>
<reference evidence="3 4" key="1">
    <citation type="submission" date="2022-05" db="EMBL/GenBank/DDBJ databases">
        <authorList>
            <consortium name="Genoscope - CEA"/>
            <person name="William W."/>
        </authorList>
    </citation>
    <scope>NUCLEOTIDE SEQUENCE [LARGE SCALE GENOMIC DNA]</scope>
</reference>
<protein>
    <recommendedName>
        <fullName evidence="2">PX domain-containing protein</fullName>
    </recommendedName>
</protein>
<accession>A0AAU9VZ98</accession>
<dbReference type="EMBL" id="CALNXJ010000006">
    <property type="protein sequence ID" value="CAH3041845.1"/>
    <property type="molecule type" value="Genomic_DNA"/>
</dbReference>
<sequence length="228" mass="26324">KDQLAERRNNILLLQTFLTTKTIGMAMIYVTGAELDSIKERLVGSKKKQYAFVFYVDWSDGSSCDIWRSYNDFFEFQCRLLDSFPEEAGSVRGFARIIPYLPGRKIFRKSDLALAEERKSDIESYVKTLIKLPSKISQSSVLVSFFQRRGTDPERFHQFPQRINRLSRDEETCNSFTDVSSDQEGKNTPRINDCLNTNPAKEDYAQVSYTNLTFEASGSMERERPLKS</sequence>
<feature type="non-terminal residue" evidence="3">
    <location>
        <position position="1"/>
    </location>
</feature>
<evidence type="ECO:0000256" key="1">
    <source>
        <dbReference type="SAM" id="Phobius"/>
    </source>
</evidence>
<dbReference type="GO" id="GO:0042554">
    <property type="term" value="P:superoxide anion generation"/>
    <property type="evidence" value="ECO:0007669"/>
    <property type="project" value="TreeGrafter"/>
</dbReference>
<dbReference type="Pfam" id="PF00787">
    <property type="entry name" value="PX"/>
    <property type="match status" value="1"/>
</dbReference>
<dbReference type="GO" id="GO:0016176">
    <property type="term" value="F:superoxide-generating NADPH oxidase activator activity"/>
    <property type="evidence" value="ECO:0007669"/>
    <property type="project" value="TreeGrafter"/>
</dbReference>
<name>A0AAU9VZ98_9CNID</name>
<dbReference type="SMART" id="SM00312">
    <property type="entry name" value="PX"/>
    <property type="match status" value="1"/>
</dbReference>
<comment type="caution">
    <text evidence="3">The sequence shown here is derived from an EMBL/GenBank/DDBJ whole genome shotgun (WGS) entry which is preliminary data.</text>
</comment>
<evidence type="ECO:0000313" key="3">
    <source>
        <dbReference type="EMBL" id="CAH3041845.1"/>
    </source>
</evidence>
<evidence type="ECO:0000313" key="4">
    <source>
        <dbReference type="Proteomes" id="UP001159428"/>
    </source>
</evidence>
<organism evidence="3 4">
    <name type="scientific">Pocillopora meandrina</name>
    <dbReference type="NCBI Taxonomy" id="46732"/>
    <lineage>
        <taxon>Eukaryota</taxon>
        <taxon>Metazoa</taxon>
        <taxon>Cnidaria</taxon>
        <taxon>Anthozoa</taxon>
        <taxon>Hexacorallia</taxon>
        <taxon>Scleractinia</taxon>
        <taxon>Astrocoeniina</taxon>
        <taxon>Pocilloporidae</taxon>
        <taxon>Pocillopora</taxon>
    </lineage>
</organism>
<dbReference type="PROSITE" id="PS50195">
    <property type="entry name" value="PX"/>
    <property type="match status" value="1"/>
</dbReference>
<dbReference type="InterPro" id="IPR051228">
    <property type="entry name" value="NADPH_Oxidase/PX-Domain"/>
</dbReference>
<dbReference type="GO" id="GO:0005737">
    <property type="term" value="C:cytoplasm"/>
    <property type="evidence" value="ECO:0007669"/>
    <property type="project" value="TreeGrafter"/>
</dbReference>
<keyword evidence="1" id="KW-0472">Membrane</keyword>
<dbReference type="Proteomes" id="UP001159428">
    <property type="component" value="Unassembled WGS sequence"/>
</dbReference>
<keyword evidence="1" id="KW-1133">Transmembrane helix</keyword>
<dbReference type="SUPFAM" id="SSF64268">
    <property type="entry name" value="PX domain"/>
    <property type="match status" value="1"/>
</dbReference>
<feature type="transmembrane region" description="Helical" evidence="1">
    <location>
        <begin position="12"/>
        <end position="32"/>
    </location>
</feature>
<gene>
    <name evidence="3" type="ORF">PMEA_00028416</name>
</gene>
<dbReference type="GO" id="GO:0035091">
    <property type="term" value="F:phosphatidylinositol binding"/>
    <property type="evidence" value="ECO:0007669"/>
    <property type="project" value="InterPro"/>
</dbReference>
<dbReference type="InterPro" id="IPR001683">
    <property type="entry name" value="PX_dom"/>
</dbReference>
<dbReference type="Gene3D" id="3.30.1520.10">
    <property type="entry name" value="Phox-like domain"/>
    <property type="match status" value="1"/>
</dbReference>
<feature type="domain" description="PX" evidence="2">
    <location>
        <begin position="1"/>
        <end position="153"/>
    </location>
</feature>
<keyword evidence="4" id="KW-1185">Reference proteome</keyword>
<keyword evidence="1" id="KW-0812">Transmembrane</keyword>